<accession>A0A0V0SH30</accession>
<proteinExistence type="predicted"/>
<evidence type="ECO:0000256" key="1">
    <source>
        <dbReference type="SAM" id="MobiDB-lite"/>
    </source>
</evidence>
<gene>
    <name evidence="2" type="ORF">T07_6245</name>
</gene>
<feature type="compositionally biased region" description="Basic and acidic residues" evidence="1">
    <location>
        <begin position="19"/>
        <end position="40"/>
    </location>
</feature>
<dbReference type="Proteomes" id="UP000054630">
    <property type="component" value="Unassembled WGS sequence"/>
</dbReference>
<organism evidence="2 3">
    <name type="scientific">Trichinella nelsoni</name>
    <dbReference type="NCBI Taxonomy" id="6336"/>
    <lineage>
        <taxon>Eukaryota</taxon>
        <taxon>Metazoa</taxon>
        <taxon>Ecdysozoa</taxon>
        <taxon>Nematoda</taxon>
        <taxon>Enoplea</taxon>
        <taxon>Dorylaimia</taxon>
        <taxon>Trichinellida</taxon>
        <taxon>Trichinellidae</taxon>
        <taxon>Trichinella</taxon>
    </lineage>
</organism>
<reference evidence="2 3" key="1">
    <citation type="submission" date="2015-01" db="EMBL/GenBank/DDBJ databases">
        <title>Evolution of Trichinella species and genotypes.</title>
        <authorList>
            <person name="Korhonen P.K."/>
            <person name="Edoardo P."/>
            <person name="Giuseppe L.R."/>
            <person name="Gasser R.B."/>
        </authorList>
    </citation>
    <scope>NUCLEOTIDE SEQUENCE [LARGE SCALE GENOMIC DNA]</scope>
    <source>
        <strain evidence="2">ISS37</strain>
    </source>
</reference>
<dbReference type="EMBL" id="JYDL01000009">
    <property type="protein sequence ID" value="KRX26056.1"/>
    <property type="molecule type" value="Genomic_DNA"/>
</dbReference>
<dbReference type="AlphaFoldDB" id="A0A0V0SH30"/>
<evidence type="ECO:0000313" key="3">
    <source>
        <dbReference type="Proteomes" id="UP000054630"/>
    </source>
</evidence>
<evidence type="ECO:0000313" key="2">
    <source>
        <dbReference type="EMBL" id="KRX26056.1"/>
    </source>
</evidence>
<feature type="region of interest" description="Disordered" evidence="1">
    <location>
        <begin position="1"/>
        <end position="40"/>
    </location>
</feature>
<feature type="region of interest" description="Disordered" evidence="1">
    <location>
        <begin position="45"/>
        <end position="64"/>
    </location>
</feature>
<keyword evidence="3" id="KW-1185">Reference proteome</keyword>
<comment type="caution">
    <text evidence="2">The sequence shown here is derived from an EMBL/GenBank/DDBJ whole genome shotgun (WGS) entry which is preliminary data.</text>
</comment>
<protein>
    <submittedName>
        <fullName evidence="2">Uncharacterized protein</fullName>
    </submittedName>
</protein>
<sequence length="64" mass="7759">MVQMKQRTRVSDMRATAARPDRSLPDSWKENDRNRFMTNRDRGIEFLEPHKGEEHKEENQYHSN</sequence>
<name>A0A0V0SH30_9BILA</name>